<feature type="transmembrane region" description="Helical" evidence="11">
    <location>
        <begin position="57"/>
        <end position="76"/>
    </location>
</feature>
<proteinExistence type="inferred from homology"/>
<dbReference type="PANTHER" id="PTHR47049:SF2">
    <property type="entry name" value="PIEZO-TYPE MECHANOSENSITIVE ION CHANNEL HOMOLOG"/>
    <property type="match status" value="1"/>
</dbReference>
<dbReference type="InterPro" id="IPR031334">
    <property type="entry name" value="Piezo_cap_dom"/>
</dbReference>
<feature type="transmembrane region" description="Helical" evidence="11">
    <location>
        <begin position="615"/>
        <end position="633"/>
    </location>
</feature>
<feature type="transmembrane region" description="Helical" evidence="11">
    <location>
        <begin position="816"/>
        <end position="835"/>
    </location>
</feature>
<feature type="compositionally biased region" description="Low complexity" evidence="10">
    <location>
        <begin position="1390"/>
        <end position="1403"/>
    </location>
</feature>
<dbReference type="OrthoDB" id="303066at2759"/>
<feature type="transmembrane region" description="Helical" evidence="11">
    <location>
        <begin position="281"/>
        <end position="301"/>
    </location>
</feature>
<keyword evidence="3" id="KW-0813">Transport</keyword>
<dbReference type="Pfam" id="PF12166">
    <property type="entry name" value="Piezo_cap"/>
    <property type="match status" value="1"/>
</dbReference>
<protein>
    <recommendedName>
        <fullName evidence="19">Piezo-type mechanosensitive ion channel component</fullName>
    </recommendedName>
</protein>
<dbReference type="Pfam" id="PF15917">
    <property type="entry name" value="Piezo_TM25-28"/>
    <property type="match status" value="1"/>
</dbReference>
<keyword evidence="5 11" id="KW-0812">Transmembrane</keyword>
<name>A0A7M5WUX2_9CNID</name>
<evidence type="ECO:0000259" key="15">
    <source>
        <dbReference type="Pfam" id="PF24871"/>
    </source>
</evidence>
<evidence type="ECO:0000259" key="16">
    <source>
        <dbReference type="Pfam" id="PF24874"/>
    </source>
</evidence>
<evidence type="ECO:0000256" key="1">
    <source>
        <dbReference type="ARBA" id="ARBA00004651"/>
    </source>
</evidence>
<reference evidence="17" key="1">
    <citation type="submission" date="2021-01" db="UniProtKB">
        <authorList>
            <consortium name="EnsemblMetazoa"/>
        </authorList>
    </citation>
    <scope>IDENTIFICATION</scope>
</reference>
<dbReference type="InterPro" id="IPR056769">
    <property type="entry name" value="Piezo_TM1-24"/>
</dbReference>
<evidence type="ECO:0000256" key="10">
    <source>
        <dbReference type="SAM" id="MobiDB-lite"/>
    </source>
</evidence>
<feature type="transmembrane region" description="Helical" evidence="11">
    <location>
        <begin position="666"/>
        <end position="687"/>
    </location>
</feature>
<dbReference type="Proteomes" id="UP000594262">
    <property type="component" value="Unplaced"/>
</dbReference>
<feature type="transmembrane region" description="Helical" evidence="11">
    <location>
        <begin position="1104"/>
        <end position="1125"/>
    </location>
</feature>
<feature type="transmembrane region" description="Helical" evidence="11">
    <location>
        <begin position="2288"/>
        <end position="2309"/>
    </location>
</feature>
<dbReference type="GO" id="GO:0005886">
    <property type="term" value="C:plasma membrane"/>
    <property type="evidence" value="ECO:0007669"/>
    <property type="project" value="UniProtKB-SubCell"/>
</dbReference>
<evidence type="ECO:0000256" key="5">
    <source>
        <dbReference type="ARBA" id="ARBA00022692"/>
    </source>
</evidence>
<keyword evidence="9" id="KW-0407">Ion channel</keyword>
<feature type="compositionally biased region" description="Polar residues" evidence="10">
    <location>
        <begin position="1519"/>
        <end position="1531"/>
    </location>
</feature>
<feature type="transmembrane region" description="Helical" evidence="11">
    <location>
        <begin position="1131"/>
        <end position="1152"/>
    </location>
</feature>
<keyword evidence="6 11" id="KW-1133">Transmembrane helix</keyword>
<feature type="transmembrane region" description="Helical" evidence="11">
    <location>
        <begin position="1911"/>
        <end position="1928"/>
    </location>
</feature>
<dbReference type="Pfam" id="PF24871">
    <property type="entry name" value="Piezo_TM1-24"/>
    <property type="match status" value="2"/>
</dbReference>
<dbReference type="RefSeq" id="XP_066910688.1">
    <property type="nucleotide sequence ID" value="XM_067054587.1"/>
</dbReference>
<evidence type="ECO:0000256" key="6">
    <source>
        <dbReference type="ARBA" id="ARBA00022989"/>
    </source>
</evidence>
<feature type="transmembrane region" description="Helical" evidence="11">
    <location>
        <begin position="1164"/>
        <end position="1191"/>
    </location>
</feature>
<feature type="region of interest" description="Disordered" evidence="10">
    <location>
        <begin position="1381"/>
        <end position="1449"/>
    </location>
</feature>
<dbReference type="InterPro" id="IPR056770">
    <property type="entry name" value="Piezo_THU9_anchor"/>
</dbReference>
<evidence type="ECO:0000256" key="7">
    <source>
        <dbReference type="ARBA" id="ARBA00023065"/>
    </source>
</evidence>
<feature type="transmembrane region" description="Helical" evidence="11">
    <location>
        <begin position="161"/>
        <end position="180"/>
    </location>
</feature>
<organism evidence="17 18">
    <name type="scientific">Clytia hemisphaerica</name>
    <dbReference type="NCBI Taxonomy" id="252671"/>
    <lineage>
        <taxon>Eukaryota</taxon>
        <taxon>Metazoa</taxon>
        <taxon>Cnidaria</taxon>
        <taxon>Hydrozoa</taxon>
        <taxon>Hydroidolina</taxon>
        <taxon>Leptothecata</taxon>
        <taxon>Obeliida</taxon>
        <taxon>Clytiidae</taxon>
        <taxon>Clytia</taxon>
    </lineage>
</organism>
<evidence type="ECO:0000256" key="11">
    <source>
        <dbReference type="SAM" id="Phobius"/>
    </source>
</evidence>
<feature type="transmembrane region" description="Helical" evidence="11">
    <location>
        <begin position="392"/>
        <end position="409"/>
    </location>
</feature>
<feature type="transmembrane region" description="Helical" evidence="11">
    <location>
        <begin position="186"/>
        <end position="205"/>
    </location>
</feature>
<keyword evidence="7" id="KW-0406">Ion transport</keyword>
<evidence type="ECO:0008006" key="19">
    <source>
        <dbReference type="Google" id="ProtNLM"/>
    </source>
</evidence>
<evidence type="ECO:0000256" key="2">
    <source>
        <dbReference type="ARBA" id="ARBA00007821"/>
    </source>
</evidence>
<keyword evidence="8 11" id="KW-0472">Membrane</keyword>
<evidence type="ECO:0000259" key="13">
    <source>
        <dbReference type="Pfam" id="PF15917"/>
    </source>
</evidence>
<feature type="compositionally biased region" description="Acidic residues" evidence="10">
    <location>
        <begin position="1439"/>
        <end position="1448"/>
    </location>
</feature>
<dbReference type="GO" id="GO:0008381">
    <property type="term" value="F:mechanosensitive monoatomic ion channel activity"/>
    <property type="evidence" value="ECO:0007669"/>
    <property type="project" value="InterPro"/>
</dbReference>
<feature type="transmembrane region" description="Helical" evidence="11">
    <location>
        <begin position="1878"/>
        <end position="1899"/>
    </location>
</feature>
<evidence type="ECO:0000256" key="8">
    <source>
        <dbReference type="ARBA" id="ARBA00023136"/>
    </source>
</evidence>
<feature type="transmembrane region" description="Helical" evidence="11">
    <location>
        <begin position="1592"/>
        <end position="1613"/>
    </location>
</feature>
<feature type="transmembrane region" description="Helical" evidence="11">
    <location>
        <begin position="957"/>
        <end position="985"/>
    </location>
</feature>
<feature type="transmembrane region" description="Helical" evidence="11">
    <location>
        <begin position="1620"/>
        <end position="1638"/>
    </location>
</feature>
<feature type="transmembrane region" description="Helical" evidence="11">
    <location>
        <begin position="28"/>
        <end position="45"/>
    </location>
</feature>
<feature type="compositionally biased region" description="Polar residues" evidence="10">
    <location>
        <begin position="1348"/>
        <end position="1361"/>
    </location>
</feature>
<dbReference type="InterPro" id="IPR056768">
    <property type="entry name" value="THU_Piezo"/>
</dbReference>
<comment type="similarity">
    <text evidence="2">Belongs to the PIEZO (TC 1.A.75) family.</text>
</comment>
<evidence type="ECO:0000313" key="17">
    <source>
        <dbReference type="EnsemblMetazoa" id="CLYHEMP013371.1"/>
    </source>
</evidence>
<feature type="domain" description="Piezo TM1-24" evidence="15">
    <location>
        <begin position="23"/>
        <end position="147"/>
    </location>
</feature>
<sequence>MLASKLIFRVVLPLSLLAAALIRYNGMSLAYLFCLLLIPLVPSPSRLGPKTSIRLQSLILAVSLTFILSHIIFQVLMVKYFDYFKKCSHRLIFTEQIGLYMFNECAADSKECQYADVIRILSPDVVVFLTSLFAVLSCRSLSSHSSRPGQMSLQFEQPNSYLGEIIPVFAGLMLLLGGIIQPNVLTSVYFIAFLVLGICWAFHLLDHLKQNTSFLVFKLFLTVYAGLHLILLYLYQFPFMQTALLPDTFLPRLLGLPAIILNHDCTRSHQIILNFTYPWPFYVYPFSVFLLYWMLAADLRIRMKKKYAQSLTKKPKSDCWQFLRKDDSPLLETSHTSHYGAIEEPQQPTIIVPETTQEPSDVQGLFSSIMMFLMRQSYIAALIIMMTWSITYHSWLTFVLLLWACMTWITPYARKFCMVSSPYLVIYAELLLILQYIYGMNLKDDELPVKEGKFDFSELGLMRSNYQVIHLGAQTLFTWVFLVTLRQYLREKKMQRPTDGQTNDAERSAIVLTSITRPIVRAFRRVRSKSSSQANNSDEIDSIGVRPSRDAKILMSVLKKSLAKYWILVCCAAFLLVALQDNVSLHQIFYMVIFLFGFIIYQFSVRTWKTVLRPLWWFMVIYSIVVLLAIYTYQFDNMPQYWHNGTRLSYQWLEDIGLRKQDKAGLLLELLIPTIFSIILVIQLHFFHKPLMNKIKKLMIYRKEERKKRTGAAASTTVTDGATLSTDMTSSTLATTTGYGSISDEDEDNLHPSFGGKLKRRYSKLTFVLWRFAEIHWPKFVCLVVMVVALQQVSAVNACFIVCVAIAMLNDMVQKFINYVMIVWSSIVVLVFMIYQLQFVKEDILQYNCTEVINNKTVLVPAGVDHFASNEFWLGFHKSSNVSQDVRGYLFIVLVIVFQKVIKHHQELHRYHSNTTKLPTGILFDDVTRKEADESIFGGFKYLCNHFFANFGVESNLVVMVIAVCTRGDVISVLHSIWIGVFLFAKRRHVVKIWRIYVWYLAILIPAQYISILGWPPALCKDYPWTNAFGSKTSGLTQWLFLTNQQMPQNQQFLLADFFQYLAACCQMNAIKNSHKNTNPNINDVTREEYSPPDFMNNKTWLDFIKILFLEQFLWLTLTIVYVTAQSTTSLFNSGFIVGCFFFLWHGQGLYLRPRYTMKTWWKYFLAYIYVVIISKLWLQLVSCVYINAIFDETNCFIIQLLNLYCIHPEAYDIPSNINSECVTENDPGLVMDTVCFIVALTQYMIFKSKYFRFVIREHRRQSEMASRGAQLVEERLQIRLTRSIEDDKMKMQLIRDKVARLKEKLAELHPNHQEPISHYEAIYSGDYYLFDTSGSESDSEDRETSSPDLTMTTPPQQTSEQVKDQPDGVIGEINVEIVEIPVTEDKDGSSLSKPSTSSTTTAPEEEATKLRKRRRKHKITSDQTMDIVLDHDRPPDEATADQTEEPESVWKSKLKEYATICGDGMVTFTNAFIKALNETSTDYRQIASQLHHERKERAKIILERPPPPKVKSLPDLSRASSGITKDSSSSLKEEEPSDTWSLIPTEEEEDEQQSWKKNDSILVQLLLSLYYALLANTDLLCYSFMIINHIYYASILSMPLPFFVFLWGMLSIPRPTKRFWITVITYVELVIVVKYIFQFKLPTDEYNSDNDLNFNECSYYKTDYKDSPLCPPRIIGVERNQWSTSCDLLLLLCLFFHRFAMKKHGLWKEKAYNDEEDLSPVKTPDVFQEERPPIIDFDDRDAVSSNSQQNVEAGVNRLESSINKGEIDDEELPSRSHQKKGCLQNIGKFLNRMLDPSVGTGAVDVYAWMFAAQFIVFVIILSSWSAFSSSEEGHSNFAKIIEQNVVPKTFLYMLLTQFLLIVVDRYMYMRKQILAKLIYQALLVLVLHVFLFIMVPYITKRPFTKNVPAIFLYLFICIYFGLSAYQVRCGYPTRILGNFLTKNYTVTSGILFQGIQAIPFLLELRSVLDWVCTQTTLTLNHWLKMEDIYANIFIMKCWRDSEKTWPHRRGEAYWTSSKWLIGGILLTLLIVVIWFPLLLMSFISSAYISNKPVEVTFTLTIGGYQPLFRVTTQQQFLKDLSDRDISKLVDTRALTQPGWDASKAKLQLLDYKKNGNIIRIQVLSNSSAIWTISPPSRDFLIKDLESNNSISLQFKYEFNREPNTTQAAIVQESVSGINTRPLHPGDPIRKQLAQVLRNPQGGGNISLSRLFPSFMSVPASGPVNPVRWLDEGTFVNCTIIQRRGSTPFINNSLVEWWEIVQDSPKPIFLSGPGYLEIFALSDLVPPLHLSFFASTGIIGLYVGFVWLVGKFVRIFFTSISYRIMYDELPNVDRILKLCLEIYMVRESKELKLEEDLFAKLLFLYRSPETLIKWTKYKRLKTS</sequence>
<feature type="transmembrane region" description="Helical" evidence="11">
    <location>
        <begin position="997"/>
        <end position="1015"/>
    </location>
</feature>
<feature type="domain" description="Piezo TM25-28" evidence="13">
    <location>
        <begin position="1089"/>
        <end position="1314"/>
    </location>
</feature>
<feature type="domain" description="Piezo transmembrane helical unit" evidence="14">
    <location>
        <begin position="1576"/>
        <end position="1709"/>
    </location>
</feature>
<feature type="transmembrane region" description="Helical" evidence="11">
    <location>
        <begin position="466"/>
        <end position="485"/>
    </location>
</feature>
<dbReference type="GeneID" id="136797998"/>
<feature type="transmembrane region" description="Helical" evidence="11">
    <location>
        <begin position="1806"/>
        <end position="1828"/>
    </location>
</feature>
<dbReference type="PANTHER" id="PTHR47049">
    <property type="entry name" value="PIEZO-TYPE MECHANOSENSITIVE ION CHANNEL HOMOLOG"/>
    <property type="match status" value="1"/>
</dbReference>
<dbReference type="InterPro" id="IPR027272">
    <property type="entry name" value="Piezo"/>
</dbReference>
<feature type="transmembrane region" description="Helical" evidence="11">
    <location>
        <begin position="562"/>
        <end position="579"/>
    </location>
</feature>
<feature type="transmembrane region" description="Helical" evidence="11">
    <location>
        <begin position="2020"/>
        <end position="2044"/>
    </location>
</feature>
<feature type="transmembrane region" description="Helical" evidence="11">
    <location>
        <begin position="365"/>
        <end position="386"/>
    </location>
</feature>
<feature type="domain" description="Piezo TM1-24" evidence="15">
    <location>
        <begin position="162"/>
        <end position="692"/>
    </location>
</feature>
<feature type="region of interest" description="Disordered" evidence="10">
    <location>
        <begin position="1503"/>
        <end position="1553"/>
    </location>
</feature>
<evidence type="ECO:0000256" key="9">
    <source>
        <dbReference type="ARBA" id="ARBA00023303"/>
    </source>
</evidence>
<feature type="transmembrane region" description="Helical" evidence="11">
    <location>
        <begin position="217"/>
        <end position="235"/>
    </location>
</feature>
<accession>A0A7M5WUX2</accession>
<feature type="transmembrane region" description="Helical" evidence="11">
    <location>
        <begin position="416"/>
        <end position="438"/>
    </location>
</feature>
<evidence type="ECO:0000256" key="3">
    <source>
        <dbReference type="ARBA" id="ARBA00022448"/>
    </source>
</evidence>
<dbReference type="InterPro" id="IPR031805">
    <property type="entry name" value="Piezo_TM25-28"/>
</dbReference>
<feature type="region of interest" description="Disordered" evidence="10">
    <location>
        <begin position="1334"/>
        <end position="1369"/>
    </location>
</feature>
<feature type="transmembrane region" description="Helical" evidence="11">
    <location>
        <begin position="780"/>
        <end position="810"/>
    </location>
</feature>
<dbReference type="EnsemblMetazoa" id="CLYHEMT013371.1">
    <property type="protein sequence ID" value="CLYHEMP013371.1"/>
    <property type="gene ID" value="CLYHEMG013371"/>
</dbReference>
<feature type="domain" description="Piezo non-specific cation channel cap" evidence="12">
    <location>
        <begin position="2101"/>
        <end position="2376"/>
    </location>
</feature>
<feature type="transmembrane region" description="Helical" evidence="11">
    <location>
        <begin position="1562"/>
        <end position="1586"/>
    </location>
</feature>
<evidence type="ECO:0000259" key="12">
    <source>
        <dbReference type="Pfam" id="PF12166"/>
    </source>
</evidence>
<feature type="domain" description="Piezo THU9 and anchor" evidence="16">
    <location>
        <begin position="1804"/>
        <end position="2042"/>
    </location>
</feature>
<evidence type="ECO:0000256" key="4">
    <source>
        <dbReference type="ARBA" id="ARBA00022475"/>
    </source>
</evidence>
<keyword evidence="4" id="KW-1003">Cell membrane</keyword>
<keyword evidence="18" id="KW-1185">Reference proteome</keyword>
<dbReference type="Pfam" id="PF23188">
    <property type="entry name" value="THU_Piezo1"/>
    <property type="match status" value="1"/>
</dbReference>
<dbReference type="Pfam" id="PF24874">
    <property type="entry name" value="Piezo_THU9_anchor"/>
    <property type="match status" value="1"/>
</dbReference>
<comment type="subcellular location">
    <subcellularLocation>
        <location evidence="1">Cell membrane</location>
        <topology evidence="1">Multi-pass membrane protein</topology>
    </subcellularLocation>
</comment>
<evidence type="ECO:0000259" key="14">
    <source>
        <dbReference type="Pfam" id="PF23188"/>
    </source>
</evidence>
<evidence type="ECO:0000313" key="18">
    <source>
        <dbReference type="Proteomes" id="UP000594262"/>
    </source>
</evidence>
<feature type="transmembrane region" description="Helical" evidence="11">
    <location>
        <begin position="585"/>
        <end position="603"/>
    </location>
</feature>